<evidence type="ECO:0000313" key="3">
    <source>
        <dbReference type="EMBL" id="SBT05883.1"/>
    </source>
</evidence>
<accession>A0A1A8XPL9</accession>
<feature type="region of interest" description="Disordered" evidence="1">
    <location>
        <begin position="1"/>
        <end position="58"/>
    </location>
</feature>
<dbReference type="Proteomes" id="UP000199169">
    <property type="component" value="Unassembled WGS sequence"/>
</dbReference>
<gene>
    <name evidence="3" type="ORF">ACCAA_270115</name>
</gene>
<dbReference type="AlphaFoldDB" id="A0A1A8XPL9"/>
<organism evidence="3 4">
    <name type="scientific">Candidatus Accumulibacter aalborgensis</name>
    <dbReference type="NCBI Taxonomy" id="1860102"/>
    <lineage>
        <taxon>Bacteria</taxon>
        <taxon>Pseudomonadati</taxon>
        <taxon>Pseudomonadota</taxon>
        <taxon>Betaproteobacteria</taxon>
        <taxon>Candidatus Accumulibacter</taxon>
    </lineage>
</organism>
<keyword evidence="2" id="KW-1133">Transmembrane helix</keyword>
<feature type="compositionally biased region" description="Low complexity" evidence="1">
    <location>
        <begin position="45"/>
        <end position="56"/>
    </location>
</feature>
<keyword evidence="2" id="KW-0472">Membrane</keyword>
<sequence length="88" mass="9179">MSCVRCTVDGPTPRPSLPVIGAGPNQRPGRSRSRRQADGSVPCVARGAGSQRGAGSDLTFEHGQRLGIGLIYAAQMAAICAFVILEKK</sequence>
<evidence type="ECO:0000313" key="4">
    <source>
        <dbReference type="Proteomes" id="UP000199169"/>
    </source>
</evidence>
<keyword evidence="2" id="KW-0812">Transmembrane</keyword>
<dbReference type="STRING" id="1860102.ACCAA_270115"/>
<reference evidence="3 4" key="1">
    <citation type="submission" date="2016-06" db="EMBL/GenBank/DDBJ databases">
        <authorList>
            <person name="Kjaerup R.B."/>
            <person name="Dalgaard T.S."/>
            <person name="Juul-Madsen H.R."/>
        </authorList>
    </citation>
    <scope>NUCLEOTIDE SEQUENCE [LARGE SCALE GENOMIC DNA]</scope>
    <source>
        <strain evidence="3">3</strain>
    </source>
</reference>
<evidence type="ECO:0000256" key="2">
    <source>
        <dbReference type="SAM" id="Phobius"/>
    </source>
</evidence>
<proteinExistence type="predicted"/>
<feature type="transmembrane region" description="Helical" evidence="2">
    <location>
        <begin position="66"/>
        <end position="85"/>
    </location>
</feature>
<evidence type="ECO:0000256" key="1">
    <source>
        <dbReference type="SAM" id="MobiDB-lite"/>
    </source>
</evidence>
<dbReference type="EMBL" id="FLQX01000102">
    <property type="protein sequence ID" value="SBT05883.1"/>
    <property type="molecule type" value="Genomic_DNA"/>
</dbReference>
<keyword evidence="4" id="KW-1185">Reference proteome</keyword>
<name>A0A1A8XPL9_9PROT</name>
<protein>
    <submittedName>
        <fullName evidence="3">Uncharacterized protein</fullName>
    </submittedName>
</protein>